<sequence>MKTSASLNNTSSTAKMRTITVTVKLAITASCVTLTNEEYNLAVPPESLCTSLAIGMTPLASKPRQEEPPWTHWRAFSPCQLPLIGA</sequence>
<accession>A0A7R9JFD1</accession>
<protein>
    <submittedName>
        <fullName evidence="1">(California timema) hypothetical protein</fullName>
    </submittedName>
</protein>
<name>A0A7R9JFD1_TIMCA</name>
<dbReference type="AlphaFoldDB" id="A0A7R9JFD1"/>
<reference evidence="1" key="1">
    <citation type="submission" date="2020-11" db="EMBL/GenBank/DDBJ databases">
        <authorList>
            <person name="Tran Van P."/>
        </authorList>
    </citation>
    <scope>NUCLEOTIDE SEQUENCE</scope>
</reference>
<dbReference type="EMBL" id="OE187245">
    <property type="protein sequence ID" value="CAD7578281.1"/>
    <property type="molecule type" value="Genomic_DNA"/>
</dbReference>
<organism evidence="1">
    <name type="scientific">Timema californicum</name>
    <name type="common">California timema</name>
    <name type="synonym">Walking stick</name>
    <dbReference type="NCBI Taxonomy" id="61474"/>
    <lineage>
        <taxon>Eukaryota</taxon>
        <taxon>Metazoa</taxon>
        <taxon>Ecdysozoa</taxon>
        <taxon>Arthropoda</taxon>
        <taxon>Hexapoda</taxon>
        <taxon>Insecta</taxon>
        <taxon>Pterygota</taxon>
        <taxon>Neoptera</taxon>
        <taxon>Polyneoptera</taxon>
        <taxon>Phasmatodea</taxon>
        <taxon>Timematodea</taxon>
        <taxon>Timematoidea</taxon>
        <taxon>Timematidae</taxon>
        <taxon>Timema</taxon>
    </lineage>
</organism>
<evidence type="ECO:0000313" key="1">
    <source>
        <dbReference type="EMBL" id="CAD7578281.1"/>
    </source>
</evidence>
<proteinExistence type="predicted"/>
<gene>
    <name evidence="1" type="ORF">TCMB3V08_LOCUS10821</name>
</gene>